<dbReference type="Pfam" id="PF00702">
    <property type="entry name" value="Hydrolase"/>
    <property type="match status" value="1"/>
</dbReference>
<dbReference type="InterPro" id="IPR023943">
    <property type="entry name" value="Enolase-ppase_E1"/>
</dbReference>
<reference evidence="5" key="1">
    <citation type="submission" date="2011-08" db="EMBL/GenBank/DDBJ databases">
        <authorList>
            <person name="Rombauts S."/>
        </authorList>
    </citation>
    <scope>NUCLEOTIDE SEQUENCE</scope>
    <source>
        <strain evidence="5">London</strain>
    </source>
</reference>
<proteinExistence type="predicted"/>
<dbReference type="InterPro" id="IPR036412">
    <property type="entry name" value="HAD-like_sf"/>
</dbReference>
<dbReference type="SUPFAM" id="SSF56784">
    <property type="entry name" value="HAD-like"/>
    <property type="match status" value="1"/>
</dbReference>
<accession>T1KNH2</accession>
<dbReference type="eggNOG" id="KOG2630">
    <property type="taxonomic scope" value="Eukaryota"/>
</dbReference>
<dbReference type="NCBIfam" id="TIGR01691">
    <property type="entry name" value="enolase-ppase"/>
    <property type="match status" value="1"/>
</dbReference>
<evidence type="ECO:0000256" key="3">
    <source>
        <dbReference type="ARBA" id="ARBA00023167"/>
    </source>
</evidence>
<dbReference type="AlphaFoldDB" id="T1KNH2"/>
<organism evidence="4 5">
    <name type="scientific">Tetranychus urticae</name>
    <name type="common">Two-spotted spider mite</name>
    <dbReference type="NCBI Taxonomy" id="32264"/>
    <lineage>
        <taxon>Eukaryota</taxon>
        <taxon>Metazoa</taxon>
        <taxon>Ecdysozoa</taxon>
        <taxon>Arthropoda</taxon>
        <taxon>Chelicerata</taxon>
        <taxon>Arachnida</taxon>
        <taxon>Acari</taxon>
        <taxon>Acariformes</taxon>
        <taxon>Trombidiformes</taxon>
        <taxon>Prostigmata</taxon>
        <taxon>Eleutherengona</taxon>
        <taxon>Raphignathae</taxon>
        <taxon>Tetranychoidea</taxon>
        <taxon>Tetranychidae</taxon>
        <taxon>Tetranychus</taxon>
    </lineage>
</organism>
<dbReference type="PANTHER" id="PTHR20371">
    <property type="entry name" value="ENOLASE-PHOSPHATASE E1"/>
    <property type="match status" value="1"/>
</dbReference>
<gene>
    <name evidence="4" type="primary">107365905</name>
</gene>
<dbReference type="Gene3D" id="1.10.720.60">
    <property type="match status" value="1"/>
</dbReference>
<dbReference type="Gene3D" id="3.40.50.1000">
    <property type="entry name" value="HAD superfamily/HAD-like"/>
    <property type="match status" value="1"/>
</dbReference>
<reference evidence="4" key="2">
    <citation type="submission" date="2015-06" db="UniProtKB">
        <authorList>
            <consortium name="EnsemblMetazoa"/>
        </authorList>
    </citation>
    <scope>IDENTIFICATION</scope>
</reference>
<dbReference type="KEGG" id="tut:107365905"/>
<dbReference type="OrthoDB" id="6494414at2759"/>
<name>T1KNH2_TETUR</name>
<dbReference type="OMA" id="DILEXAN"/>
<keyword evidence="2" id="KW-0378">Hydrolase</keyword>
<keyword evidence="3" id="KW-0486">Methionine biosynthesis</keyword>
<evidence type="ECO:0000256" key="2">
    <source>
        <dbReference type="ARBA" id="ARBA00022801"/>
    </source>
</evidence>
<dbReference type="SFLD" id="SFLDS00003">
    <property type="entry name" value="Haloacid_Dehalogenase"/>
    <property type="match status" value="1"/>
</dbReference>
<dbReference type="GO" id="GO:0000287">
    <property type="term" value="F:magnesium ion binding"/>
    <property type="evidence" value="ECO:0007669"/>
    <property type="project" value="InterPro"/>
</dbReference>
<dbReference type="EMBL" id="CAEY01000277">
    <property type="status" value="NOT_ANNOTATED_CDS"/>
    <property type="molecule type" value="Genomic_DNA"/>
</dbReference>
<protein>
    <recommendedName>
        <fullName evidence="6">Enolase-phosphatase E1</fullName>
    </recommendedName>
</protein>
<dbReference type="InterPro" id="IPR023214">
    <property type="entry name" value="HAD_sf"/>
</dbReference>
<evidence type="ECO:0000256" key="1">
    <source>
        <dbReference type="ARBA" id="ARBA00022605"/>
    </source>
</evidence>
<dbReference type="PANTHER" id="PTHR20371:SF1">
    <property type="entry name" value="ENOLASE-PHOSPHATASE E1"/>
    <property type="match status" value="1"/>
</dbReference>
<dbReference type="GO" id="GO:0043874">
    <property type="term" value="F:acireductone synthase activity"/>
    <property type="evidence" value="ECO:0007669"/>
    <property type="project" value="InterPro"/>
</dbReference>
<dbReference type="GO" id="GO:0019509">
    <property type="term" value="P:L-methionine salvage from methylthioadenosine"/>
    <property type="evidence" value="ECO:0007669"/>
    <property type="project" value="InterPro"/>
</dbReference>
<dbReference type="HOGENOM" id="CLU_023273_0_0_1"/>
<sequence length="255" mass="29318">MSIKVKRPSAIILDIEGTTTSVEFVSRVLFPYIRTHLKKYLNECWGQRPLMITIDRLREQIKIEQDGGSRVPRILNTGEGEEEEIRRSVIANILWQMDEKKNNAALKQLQILVWVYGYEKQHIKGHVFDDVPPALHSWKRELNIKLYLYSTGMIVVQQLLFSCSTHGNLLPLIDDFFDVLLGSKRDFKSFKKISTKIEEAEDSILFLTDNVKEAKAALQAGCKALLVVRPGNKPLTENEKTEFKTIKSFKDINIV</sequence>
<dbReference type="Proteomes" id="UP000015104">
    <property type="component" value="Unassembled WGS sequence"/>
</dbReference>
<dbReference type="SFLD" id="SFLDG01133">
    <property type="entry name" value="C1.5.4:_Enolase-phosphatase_Li"/>
    <property type="match status" value="1"/>
</dbReference>
<dbReference type="STRING" id="32264.T1KNH2"/>
<evidence type="ECO:0008006" key="6">
    <source>
        <dbReference type="Google" id="ProtNLM"/>
    </source>
</evidence>
<dbReference type="SFLD" id="SFLDG01129">
    <property type="entry name" value="C1.5:_HAD__Beta-PGM__Phosphata"/>
    <property type="match status" value="1"/>
</dbReference>
<dbReference type="EnsemblMetazoa" id="tetur16g00970.1">
    <property type="protein sequence ID" value="tetur16g00970.1"/>
    <property type="gene ID" value="tetur16g00970"/>
</dbReference>
<evidence type="ECO:0000313" key="5">
    <source>
        <dbReference type="Proteomes" id="UP000015104"/>
    </source>
</evidence>
<keyword evidence="1" id="KW-0028">Amino-acid biosynthesis</keyword>
<evidence type="ECO:0000313" key="4">
    <source>
        <dbReference type="EnsemblMetazoa" id="tetur16g00970.1"/>
    </source>
</evidence>
<keyword evidence="5" id="KW-1185">Reference proteome</keyword>